<evidence type="ECO:0008006" key="4">
    <source>
        <dbReference type="Google" id="ProtNLM"/>
    </source>
</evidence>
<dbReference type="Proteomes" id="UP000039324">
    <property type="component" value="Unassembled WGS sequence"/>
</dbReference>
<keyword evidence="1" id="KW-0732">Signal</keyword>
<evidence type="ECO:0000313" key="3">
    <source>
        <dbReference type="Proteomes" id="UP000039324"/>
    </source>
</evidence>
<accession>A0A0G4IM27</accession>
<evidence type="ECO:0000256" key="1">
    <source>
        <dbReference type="SAM" id="SignalP"/>
    </source>
</evidence>
<dbReference type="AlphaFoldDB" id="A0A0G4IM27"/>
<protein>
    <recommendedName>
        <fullName evidence="4">Secreted protein</fullName>
    </recommendedName>
</protein>
<feature type="chain" id="PRO_5005193183" description="Secreted protein" evidence="1">
    <location>
        <begin position="22"/>
        <end position="212"/>
    </location>
</feature>
<proteinExistence type="predicted"/>
<reference evidence="2 3" key="1">
    <citation type="submission" date="2015-02" db="EMBL/GenBank/DDBJ databases">
        <authorList>
            <person name="Chooi Y.-H."/>
        </authorList>
    </citation>
    <scope>NUCLEOTIDE SEQUENCE [LARGE SCALE GENOMIC DNA]</scope>
    <source>
        <strain evidence="2">E3</strain>
    </source>
</reference>
<organism evidence="2 3">
    <name type="scientific">Plasmodiophora brassicae</name>
    <name type="common">Clubroot disease agent</name>
    <dbReference type="NCBI Taxonomy" id="37360"/>
    <lineage>
        <taxon>Eukaryota</taxon>
        <taxon>Sar</taxon>
        <taxon>Rhizaria</taxon>
        <taxon>Endomyxa</taxon>
        <taxon>Phytomyxea</taxon>
        <taxon>Plasmodiophorida</taxon>
        <taxon>Plasmodiophoridae</taxon>
        <taxon>Plasmodiophora</taxon>
    </lineage>
</organism>
<evidence type="ECO:0000313" key="2">
    <source>
        <dbReference type="EMBL" id="CEO96199.1"/>
    </source>
</evidence>
<keyword evidence="3" id="KW-1185">Reference proteome</keyword>
<name>A0A0G4IM27_PLABS</name>
<dbReference type="EMBL" id="CDSF01000057">
    <property type="protein sequence ID" value="CEO96199.1"/>
    <property type="molecule type" value="Genomic_DNA"/>
</dbReference>
<feature type="signal peptide" evidence="1">
    <location>
        <begin position="1"/>
        <end position="21"/>
    </location>
</feature>
<sequence>MALWKSYALLFAFLAGRCALGGDDDAVSDAVKTRDFDLNMAWDADQDPVHDMTSNAVPNRANPPFMVADDADDDVNGDAVDTNVDRNIAWCAHRDLDHSVASNTGMNDIGNLGDAAVDVAMSTAESNRGRDPASYATDHLLSSPPIWAPTDVVSYMHGSVGQTWVSYNQHQIMTSNFAAGATTSSSIPQGTTVTCGQCAGLFIYGLIRKLLK</sequence>
<gene>
    <name evidence="2" type="ORF">PBRA_004870</name>
</gene>